<dbReference type="Proteomes" id="UP001285441">
    <property type="component" value="Unassembled WGS sequence"/>
</dbReference>
<feature type="domain" description="LysM" evidence="7">
    <location>
        <begin position="112"/>
        <end position="158"/>
    </location>
</feature>
<dbReference type="AlphaFoldDB" id="A0AAE0K0W5"/>
<protein>
    <recommendedName>
        <fullName evidence="7">LysM domain-containing protein</fullName>
    </recommendedName>
</protein>
<evidence type="ECO:0000256" key="6">
    <source>
        <dbReference type="SAM" id="SignalP"/>
    </source>
</evidence>
<sequence>MKVQFLTTSAVLALHLSVVLDHRGVWDSCSAIDSPHGITVSEFETVYNPSVGTTCKLTTRQSCCVERNFGIPPVITTTATPKSSSTATAAATGNGITTPLPTQASMISSCNKFYKTMAGDFCAVIASSNGIPLNDFYAWNTRVGSACESLWVDTNYCMGIIGQATSTSKPISSTQAGMIASCNRFYKTKAGDACTAIATANNIALSDFAPGTRASDHPTSRSRPTRTTAWASSAKTNSSSTSKKTSTSTTKKTSTPTSTGNDISTPTPVQPGMTPNRDKSYLVVVDDECAAIATKYGITLAQFYAWNKQVGANCETLFGVVVTCVSIPNSDLWS</sequence>
<feature type="compositionally biased region" description="Low complexity" evidence="5">
    <location>
        <begin position="221"/>
        <end position="259"/>
    </location>
</feature>
<evidence type="ECO:0000256" key="3">
    <source>
        <dbReference type="ARBA" id="ARBA00023026"/>
    </source>
</evidence>
<feature type="region of interest" description="Disordered" evidence="5">
    <location>
        <begin position="209"/>
        <end position="277"/>
    </location>
</feature>
<feature type="chain" id="PRO_5041933426" description="LysM domain-containing protein" evidence="6">
    <location>
        <begin position="22"/>
        <end position="334"/>
    </location>
</feature>
<organism evidence="8 9">
    <name type="scientific">Podospora didyma</name>
    <dbReference type="NCBI Taxonomy" id="330526"/>
    <lineage>
        <taxon>Eukaryota</taxon>
        <taxon>Fungi</taxon>
        <taxon>Dikarya</taxon>
        <taxon>Ascomycota</taxon>
        <taxon>Pezizomycotina</taxon>
        <taxon>Sordariomycetes</taxon>
        <taxon>Sordariomycetidae</taxon>
        <taxon>Sordariales</taxon>
        <taxon>Podosporaceae</taxon>
        <taxon>Podospora</taxon>
    </lineage>
</organism>
<comment type="similarity">
    <text evidence="4">Belongs to the secreted LysM effector family.</text>
</comment>
<dbReference type="PANTHER" id="PTHR34997">
    <property type="entry name" value="AM15"/>
    <property type="match status" value="1"/>
</dbReference>
<feature type="signal peptide" evidence="6">
    <location>
        <begin position="1"/>
        <end position="21"/>
    </location>
</feature>
<evidence type="ECO:0000256" key="4">
    <source>
        <dbReference type="ARBA" id="ARBA00044955"/>
    </source>
</evidence>
<dbReference type="Pfam" id="PF01476">
    <property type="entry name" value="LysM"/>
    <property type="match status" value="2"/>
</dbReference>
<dbReference type="Gene3D" id="3.10.350.10">
    <property type="entry name" value="LysM domain"/>
    <property type="match status" value="3"/>
</dbReference>
<dbReference type="CDD" id="cd00118">
    <property type="entry name" value="LysM"/>
    <property type="match status" value="2"/>
</dbReference>
<dbReference type="GO" id="GO:0008061">
    <property type="term" value="F:chitin binding"/>
    <property type="evidence" value="ECO:0007669"/>
    <property type="project" value="UniProtKB-KW"/>
</dbReference>
<evidence type="ECO:0000313" key="9">
    <source>
        <dbReference type="Proteomes" id="UP001285441"/>
    </source>
</evidence>
<keyword evidence="3" id="KW-0843">Virulence</keyword>
<reference evidence="8" key="1">
    <citation type="journal article" date="2023" name="Mol. Phylogenet. Evol.">
        <title>Genome-scale phylogeny and comparative genomics of the fungal order Sordariales.</title>
        <authorList>
            <person name="Hensen N."/>
            <person name="Bonometti L."/>
            <person name="Westerberg I."/>
            <person name="Brannstrom I.O."/>
            <person name="Guillou S."/>
            <person name="Cros-Aarteil S."/>
            <person name="Calhoun S."/>
            <person name="Haridas S."/>
            <person name="Kuo A."/>
            <person name="Mondo S."/>
            <person name="Pangilinan J."/>
            <person name="Riley R."/>
            <person name="LaButti K."/>
            <person name="Andreopoulos B."/>
            <person name="Lipzen A."/>
            <person name="Chen C."/>
            <person name="Yan M."/>
            <person name="Daum C."/>
            <person name="Ng V."/>
            <person name="Clum A."/>
            <person name="Steindorff A."/>
            <person name="Ohm R.A."/>
            <person name="Martin F."/>
            <person name="Silar P."/>
            <person name="Natvig D.O."/>
            <person name="Lalanne C."/>
            <person name="Gautier V."/>
            <person name="Ament-Velasquez S.L."/>
            <person name="Kruys A."/>
            <person name="Hutchinson M.I."/>
            <person name="Powell A.J."/>
            <person name="Barry K."/>
            <person name="Miller A.N."/>
            <person name="Grigoriev I.V."/>
            <person name="Debuchy R."/>
            <person name="Gladieux P."/>
            <person name="Hiltunen Thoren M."/>
            <person name="Johannesson H."/>
        </authorList>
    </citation>
    <scope>NUCLEOTIDE SEQUENCE</scope>
    <source>
        <strain evidence="8">CBS 232.78</strain>
    </source>
</reference>
<keyword evidence="9" id="KW-1185">Reference proteome</keyword>
<proteinExistence type="inferred from homology"/>
<evidence type="ECO:0000256" key="1">
    <source>
        <dbReference type="ARBA" id="ARBA00022669"/>
    </source>
</evidence>
<reference evidence="8" key="2">
    <citation type="submission" date="2023-06" db="EMBL/GenBank/DDBJ databases">
        <authorList>
            <consortium name="Lawrence Berkeley National Laboratory"/>
            <person name="Haridas S."/>
            <person name="Hensen N."/>
            <person name="Bonometti L."/>
            <person name="Westerberg I."/>
            <person name="Brannstrom I.O."/>
            <person name="Guillou S."/>
            <person name="Cros-Aarteil S."/>
            <person name="Calhoun S."/>
            <person name="Kuo A."/>
            <person name="Mondo S."/>
            <person name="Pangilinan J."/>
            <person name="Riley R."/>
            <person name="LaButti K."/>
            <person name="Andreopoulos B."/>
            <person name="Lipzen A."/>
            <person name="Chen C."/>
            <person name="Yanf M."/>
            <person name="Daum C."/>
            <person name="Ng V."/>
            <person name="Clum A."/>
            <person name="Steindorff A."/>
            <person name="Ohm R."/>
            <person name="Martin F."/>
            <person name="Silar P."/>
            <person name="Natvig D."/>
            <person name="Lalanne C."/>
            <person name="Gautier V."/>
            <person name="Ament-velasquez S.L."/>
            <person name="Kruys A."/>
            <person name="Hutchinson M.I."/>
            <person name="Powell A.J."/>
            <person name="Barry K."/>
            <person name="Miller A.N."/>
            <person name="Grigoriev I.V."/>
            <person name="Debuchy R."/>
            <person name="Gladieux P."/>
            <person name="Thoren M.H."/>
            <person name="Johannesson H."/>
        </authorList>
    </citation>
    <scope>NUCLEOTIDE SEQUENCE</scope>
    <source>
        <strain evidence="8">CBS 232.78</strain>
    </source>
</reference>
<accession>A0AAE0K0W5</accession>
<dbReference type="InterPro" id="IPR018392">
    <property type="entry name" value="LysM"/>
</dbReference>
<dbReference type="PANTHER" id="PTHR34997:SF2">
    <property type="entry name" value="LYSM DOMAIN-CONTAINING PROTEIN-RELATED"/>
    <property type="match status" value="1"/>
</dbReference>
<evidence type="ECO:0000259" key="7">
    <source>
        <dbReference type="PROSITE" id="PS51782"/>
    </source>
</evidence>
<keyword evidence="1" id="KW-0147">Chitin-binding</keyword>
<keyword evidence="2 6" id="KW-0732">Signal</keyword>
<dbReference type="PROSITE" id="PS51782">
    <property type="entry name" value="LYSM"/>
    <property type="match status" value="2"/>
</dbReference>
<feature type="domain" description="LysM" evidence="7">
    <location>
        <begin position="279"/>
        <end position="325"/>
    </location>
</feature>
<gene>
    <name evidence="8" type="ORF">B0H63DRAFT_565571</name>
</gene>
<evidence type="ECO:0000256" key="2">
    <source>
        <dbReference type="ARBA" id="ARBA00022729"/>
    </source>
</evidence>
<name>A0AAE0K0W5_9PEZI</name>
<dbReference type="EMBL" id="JAULSW010000011">
    <property type="protein sequence ID" value="KAK3367637.1"/>
    <property type="molecule type" value="Genomic_DNA"/>
</dbReference>
<dbReference type="InterPro" id="IPR052210">
    <property type="entry name" value="LysM1-like"/>
</dbReference>
<dbReference type="InterPro" id="IPR036779">
    <property type="entry name" value="LysM_dom_sf"/>
</dbReference>
<evidence type="ECO:0000256" key="5">
    <source>
        <dbReference type="SAM" id="MobiDB-lite"/>
    </source>
</evidence>
<evidence type="ECO:0000313" key="8">
    <source>
        <dbReference type="EMBL" id="KAK3367637.1"/>
    </source>
</evidence>
<comment type="caution">
    <text evidence="8">The sequence shown here is derived from an EMBL/GenBank/DDBJ whole genome shotgun (WGS) entry which is preliminary data.</text>
</comment>
<dbReference type="SUPFAM" id="SSF54106">
    <property type="entry name" value="LysM domain"/>
    <property type="match status" value="2"/>
</dbReference>